<comment type="caution">
    <text evidence="1">The sequence shown here is derived from an EMBL/GenBank/DDBJ whole genome shotgun (WGS) entry which is preliminary data.</text>
</comment>
<sequence length="145" mass="15992">MNEVQRAKHHRYIPPRHHESASSKPTTDAATATVTTSPPQNEPDADLPPTLDNDYLQQDPCEGKYCGAGRECEATADGSVAVCVCARRCARRHRPVCASDGKVYANHCELHRAACKLGSPLTASRLMRCLHRGEPFFYSNDFLIP</sequence>
<protein>
    <submittedName>
        <fullName evidence="1">Uncharacterized protein</fullName>
    </submittedName>
</protein>
<proteinExistence type="predicted"/>
<dbReference type="EMBL" id="CM056742">
    <property type="protein sequence ID" value="KAJ8674789.1"/>
    <property type="molecule type" value="Genomic_DNA"/>
</dbReference>
<evidence type="ECO:0000313" key="2">
    <source>
        <dbReference type="Proteomes" id="UP001239111"/>
    </source>
</evidence>
<dbReference type="Proteomes" id="UP001239111">
    <property type="component" value="Chromosome 2"/>
</dbReference>
<reference evidence="1" key="1">
    <citation type="submission" date="2023-04" db="EMBL/GenBank/DDBJ databases">
        <title>A chromosome-level genome assembly of the parasitoid wasp Eretmocerus hayati.</title>
        <authorList>
            <person name="Zhong Y."/>
            <person name="Liu S."/>
            <person name="Liu Y."/>
        </authorList>
    </citation>
    <scope>NUCLEOTIDE SEQUENCE</scope>
    <source>
        <strain evidence="1">ZJU_SS_LIU_2023</strain>
    </source>
</reference>
<keyword evidence="2" id="KW-1185">Reference proteome</keyword>
<name>A0ACC2NUM3_9HYME</name>
<accession>A0ACC2NUM3</accession>
<gene>
    <name evidence="1" type="ORF">QAD02_010575</name>
</gene>
<organism evidence="1 2">
    <name type="scientific">Eretmocerus hayati</name>
    <dbReference type="NCBI Taxonomy" id="131215"/>
    <lineage>
        <taxon>Eukaryota</taxon>
        <taxon>Metazoa</taxon>
        <taxon>Ecdysozoa</taxon>
        <taxon>Arthropoda</taxon>
        <taxon>Hexapoda</taxon>
        <taxon>Insecta</taxon>
        <taxon>Pterygota</taxon>
        <taxon>Neoptera</taxon>
        <taxon>Endopterygota</taxon>
        <taxon>Hymenoptera</taxon>
        <taxon>Apocrita</taxon>
        <taxon>Proctotrupomorpha</taxon>
        <taxon>Chalcidoidea</taxon>
        <taxon>Aphelinidae</taxon>
        <taxon>Aphelininae</taxon>
        <taxon>Eretmocerus</taxon>
    </lineage>
</organism>
<evidence type="ECO:0000313" key="1">
    <source>
        <dbReference type="EMBL" id="KAJ8674789.1"/>
    </source>
</evidence>